<dbReference type="CDD" id="cd03301">
    <property type="entry name" value="ABC_MalK_N"/>
    <property type="match status" value="1"/>
</dbReference>
<dbReference type="Gene3D" id="3.40.50.300">
    <property type="entry name" value="P-loop containing nucleotide triphosphate hydrolases"/>
    <property type="match status" value="1"/>
</dbReference>
<proteinExistence type="inferred from homology"/>
<protein>
    <submittedName>
        <fullName evidence="10">Multiple sugar transport system ATP-binding protein</fullName>
    </submittedName>
</protein>
<dbReference type="PROSITE" id="PS00211">
    <property type="entry name" value="ABC_TRANSPORTER_1"/>
    <property type="match status" value="1"/>
</dbReference>
<reference evidence="10 11" key="1">
    <citation type="submission" date="2016-11" db="EMBL/GenBank/DDBJ databases">
        <authorList>
            <person name="Jaros S."/>
            <person name="Januszkiewicz K."/>
            <person name="Wedrychowicz H."/>
        </authorList>
    </citation>
    <scope>NUCLEOTIDE SEQUENCE [LARGE SCALE GENOMIC DNA]</scope>
    <source>
        <strain evidence="10 11">DSM 19436</strain>
    </source>
</reference>
<evidence type="ECO:0000256" key="3">
    <source>
        <dbReference type="ARBA" id="ARBA00022448"/>
    </source>
</evidence>
<accession>A0A1M4XGQ3</accession>
<sequence length="371" mass="39778">MAEIVLSNVQKFFGTVQVIRDLNLTIADREFVVLLGPSGCGKTTTLRAIAGLEDITSGEIRIDGKPVQDLEASERDIAFVFQLYALYPHLTVFENIAFPLRAAGGARADVEREVNAVARALDIGHFLGKRPSALSGGDMQRVAIGRALVRRPKAILMDEPIGALDAKLREDMRTELKRLHIENKATSVYVTHDQVEAMSLADRIVVMSEGVLQQVGTPIEVYQNPANLFVAQFIGSPVMNISDAKLETEGGQAKVRLGNASEAFGVPVTLPRAIEASGRGDGGLSLGIRPEGVIVAHQPGEGLVPLEAHVIEPLGAYDIVDLKVGSGVLRARTVSGFVGKPGDTVFARLDENQTHFFDTRSGQSLGVRLGA</sequence>
<dbReference type="FunFam" id="3.40.50.300:FF:000042">
    <property type="entry name" value="Maltose/maltodextrin ABC transporter, ATP-binding protein"/>
    <property type="match status" value="1"/>
</dbReference>
<keyword evidence="7" id="KW-1278">Translocase</keyword>
<dbReference type="AlphaFoldDB" id="A0A1M4XGQ3"/>
<evidence type="ECO:0000256" key="4">
    <source>
        <dbReference type="ARBA" id="ARBA00022475"/>
    </source>
</evidence>
<dbReference type="Gene3D" id="2.40.50.100">
    <property type="match status" value="1"/>
</dbReference>
<dbReference type="GO" id="GO:0055052">
    <property type="term" value="C:ATP-binding cassette (ABC) transporter complex, substrate-binding subunit-containing"/>
    <property type="evidence" value="ECO:0007669"/>
    <property type="project" value="TreeGrafter"/>
</dbReference>
<dbReference type="PANTHER" id="PTHR43875:SF15">
    <property type="entry name" value="TREHALOSE IMPORT ATP-BINDING PROTEIN SUGC"/>
    <property type="match status" value="1"/>
</dbReference>
<dbReference type="InterPro" id="IPR017871">
    <property type="entry name" value="ABC_transporter-like_CS"/>
</dbReference>
<dbReference type="Gene3D" id="2.40.50.140">
    <property type="entry name" value="Nucleic acid-binding proteins"/>
    <property type="match status" value="1"/>
</dbReference>
<dbReference type="GO" id="GO:0005524">
    <property type="term" value="F:ATP binding"/>
    <property type="evidence" value="ECO:0007669"/>
    <property type="project" value="UniProtKB-KW"/>
</dbReference>
<dbReference type="InterPro" id="IPR003439">
    <property type="entry name" value="ABC_transporter-like_ATP-bd"/>
</dbReference>
<dbReference type="GO" id="GO:0140359">
    <property type="term" value="F:ABC-type transporter activity"/>
    <property type="evidence" value="ECO:0007669"/>
    <property type="project" value="InterPro"/>
</dbReference>
<keyword evidence="10" id="KW-0762">Sugar transport</keyword>
<dbReference type="InterPro" id="IPR015855">
    <property type="entry name" value="ABC_transpr_MalK-like"/>
</dbReference>
<evidence type="ECO:0000256" key="6">
    <source>
        <dbReference type="ARBA" id="ARBA00022840"/>
    </source>
</evidence>
<keyword evidence="5" id="KW-0547">Nucleotide-binding</keyword>
<evidence type="ECO:0000256" key="2">
    <source>
        <dbReference type="ARBA" id="ARBA00005417"/>
    </source>
</evidence>
<keyword evidence="11" id="KW-1185">Reference proteome</keyword>
<dbReference type="PANTHER" id="PTHR43875">
    <property type="entry name" value="MALTODEXTRIN IMPORT ATP-BINDING PROTEIN MSMX"/>
    <property type="match status" value="1"/>
</dbReference>
<dbReference type="InterPro" id="IPR008995">
    <property type="entry name" value="Mo/tungstate-bd_C_term_dom"/>
</dbReference>
<dbReference type="Pfam" id="PF00005">
    <property type="entry name" value="ABC_tran"/>
    <property type="match status" value="1"/>
</dbReference>
<evidence type="ECO:0000259" key="9">
    <source>
        <dbReference type="PROSITE" id="PS50893"/>
    </source>
</evidence>
<dbReference type="InterPro" id="IPR003593">
    <property type="entry name" value="AAA+_ATPase"/>
</dbReference>
<dbReference type="RefSeq" id="WP_073051830.1">
    <property type="nucleotide sequence ID" value="NZ_FQUP01000001.1"/>
</dbReference>
<dbReference type="GO" id="GO:0016887">
    <property type="term" value="F:ATP hydrolysis activity"/>
    <property type="evidence" value="ECO:0007669"/>
    <property type="project" value="InterPro"/>
</dbReference>
<keyword evidence="8" id="KW-0472">Membrane</keyword>
<comment type="subcellular location">
    <subcellularLocation>
        <location evidence="1">Cell inner membrane</location>
        <topology evidence="1">Peripheral membrane protein</topology>
    </subcellularLocation>
</comment>
<dbReference type="SUPFAM" id="SSF50331">
    <property type="entry name" value="MOP-like"/>
    <property type="match status" value="1"/>
</dbReference>
<organism evidence="10 11">
    <name type="scientific">Kaistia soli DSM 19436</name>
    <dbReference type="NCBI Taxonomy" id="1122133"/>
    <lineage>
        <taxon>Bacteria</taxon>
        <taxon>Pseudomonadati</taxon>
        <taxon>Pseudomonadota</taxon>
        <taxon>Alphaproteobacteria</taxon>
        <taxon>Hyphomicrobiales</taxon>
        <taxon>Kaistiaceae</taxon>
        <taxon>Kaistia</taxon>
    </lineage>
</organism>
<dbReference type="GO" id="GO:0008643">
    <property type="term" value="P:carbohydrate transport"/>
    <property type="evidence" value="ECO:0007669"/>
    <property type="project" value="InterPro"/>
</dbReference>
<evidence type="ECO:0000256" key="7">
    <source>
        <dbReference type="ARBA" id="ARBA00022967"/>
    </source>
</evidence>
<gene>
    <name evidence="10" type="ORF">SAMN02745157_1247</name>
</gene>
<dbReference type="Proteomes" id="UP000184485">
    <property type="component" value="Unassembled WGS sequence"/>
</dbReference>
<name>A0A1M4XGQ3_9HYPH</name>
<dbReference type="InterPro" id="IPR027417">
    <property type="entry name" value="P-loop_NTPase"/>
</dbReference>
<comment type="similarity">
    <text evidence="2">Belongs to the ABC transporter superfamily.</text>
</comment>
<keyword evidence="3" id="KW-0813">Transport</keyword>
<evidence type="ECO:0000256" key="5">
    <source>
        <dbReference type="ARBA" id="ARBA00022741"/>
    </source>
</evidence>
<dbReference type="SUPFAM" id="SSF52540">
    <property type="entry name" value="P-loop containing nucleoside triphosphate hydrolases"/>
    <property type="match status" value="1"/>
</dbReference>
<dbReference type="STRING" id="1122133.SAMN02745157_1247"/>
<evidence type="ECO:0000256" key="8">
    <source>
        <dbReference type="ARBA" id="ARBA00023136"/>
    </source>
</evidence>
<dbReference type="PROSITE" id="PS50893">
    <property type="entry name" value="ABC_TRANSPORTER_2"/>
    <property type="match status" value="1"/>
</dbReference>
<dbReference type="InterPro" id="IPR047641">
    <property type="entry name" value="ABC_transpr_MalK/UgpC-like"/>
</dbReference>
<keyword evidence="6 10" id="KW-0067">ATP-binding</keyword>
<keyword evidence="4" id="KW-1003">Cell membrane</keyword>
<dbReference type="OrthoDB" id="8188565at2"/>
<evidence type="ECO:0000256" key="1">
    <source>
        <dbReference type="ARBA" id="ARBA00004417"/>
    </source>
</evidence>
<evidence type="ECO:0000313" key="11">
    <source>
        <dbReference type="Proteomes" id="UP000184485"/>
    </source>
</evidence>
<feature type="domain" description="ABC transporter" evidence="9">
    <location>
        <begin position="4"/>
        <end position="234"/>
    </location>
</feature>
<dbReference type="SMART" id="SM00382">
    <property type="entry name" value="AAA"/>
    <property type="match status" value="1"/>
</dbReference>
<dbReference type="EMBL" id="FQUP01000001">
    <property type="protein sequence ID" value="SHE92580.1"/>
    <property type="molecule type" value="Genomic_DNA"/>
</dbReference>
<evidence type="ECO:0000313" key="10">
    <source>
        <dbReference type="EMBL" id="SHE92580.1"/>
    </source>
</evidence>
<dbReference type="InterPro" id="IPR012340">
    <property type="entry name" value="NA-bd_OB-fold"/>
</dbReference>